<dbReference type="Gene3D" id="3.30.9.10">
    <property type="entry name" value="D-Amino Acid Oxidase, subunit A, domain 2"/>
    <property type="match status" value="1"/>
</dbReference>
<dbReference type="PANTHER" id="PTHR13847">
    <property type="entry name" value="SARCOSINE DEHYDROGENASE-RELATED"/>
    <property type="match status" value="1"/>
</dbReference>
<dbReference type="EC" id="1.-.-.-" evidence="3"/>
<reference evidence="4" key="1">
    <citation type="journal article" date="2019" name="Int. J. Syst. Evol. Microbiol.">
        <title>The Global Catalogue of Microorganisms (GCM) 10K type strain sequencing project: providing services to taxonomists for standard genome sequencing and annotation.</title>
        <authorList>
            <consortium name="The Broad Institute Genomics Platform"/>
            <consortium name="The Broad Institute Genome Sequencing Center for Infectious Disease"/>
            <person name="Wu L."/>
            <person name="Ma J."/>
        </authorList>
    </citation>
    <scope>NUCLEOTIDE SEQUENCE [LARGE SCALE GENOMIC DNA]</scope>
    <source>
        <strain evidence="4">KCTC 62164</strain>
    </source>
</reference>
<evidence type="ECO:0000313" key="4">
    <source>
        <dbReference type="Proteomes" id="UP001595444"/>
    </source>
</evidence>
<evidence type="ECO:0000259" key="2">
    <source>
        <dbReference type="Pfam" id="PF01266"/>
    </source>
</evidence>
<gene>
    <name evidence="3" type="ORF">ACFOKA_05090</name>
</gene>
<comment type="caution">
    <text evidence="3">The sequence shown here is derived from an EMBL/GenBank/DDBJ whole genome shotgun (WGS) entry which is preliminary data.</text>
</comment>
<dbReference type="SUPFAM" id="SSF51905">
    <property type="entry name" value="FAD/NAD(P)-binding domain"/>
    <property type="match status" value="1"/>
</dbReference>
<organism evidence="3 4">
    <name type="scientific">Kordiimonas pumila</name>
    <dbReference type="NCBI Taxonomy" id="2161677"/>
    <lineage>
        <taxon>Bacteria</taxon>
        <taxon>Pseudomonadati</taxon>
        <taxon>Pseudomonadota</taxon>
        <taxon>Alphaproteobacteria</taxon>
        <taxon>Kordiimonadales</taxon>
        <taxon>Kordiimonadaceae</taxon>
        <taxon>Kordiimonas</taxon>
    </lineage>
</organism>
<keyword evidence="1 3" id="KW-0560">Oxidoreductase</keyword>
<protein>
    <submittedName>
        <fullName evidence="3">NAD(P)/FAD-dependent oxidoreductase</fullName>
        <ecNumber evidence="3">1.-.-.-</ecNumber>
    </submittedName>
</protein>
<feature type="domain" description="FAD dependent oxidoreductase" evidence="2">
    <location>
        <begin position="37"/>
        <end position="391"/>
    </location>
</feature>
<sequence length="437" mass="48522">MRIRDRIHTDRLPPSYYTASCNDLAPFQRLEGTEKADVCIIGGGFTGVAAAVELAERGVDVILLEQNQIGWGASGRNGGQVLGGYGPELDEFDKYTAVYGQDNARTAWEMANETTDIIRDRVAKYKIKCDLEWGYFDAAMKSSEMKELEEKQHVLSKLGYKHEMQFVGKDQIHNVVGSERFIGGLVNMGWGQCHPLNLVRGEARAAQKLGAKIYEDARVSKLVYGDKVTVDTDQGKVIANKVILAGNAYLGQLVPKLDARILPCGSYVIATEPLDKALADKIMPKRYAVCDQRWALDYFRMSADDRLLFGGLATYTGIHPRDLVKAIRPLMLRVFPELKDTKIDYTWGGYIGIGLNRIPQVGKVDDNVYFAQAYSGHGVAATHLSARVIAEAIMGDTSRFDIIAHVKHPPFPGGRLLRKPAQAVGMAYYRMLDTLKR</sequence>
<name>A0ABV7D2P5_9PROT</name>
<dbReference type="InterPro" id="IPR036188">
    <property type="entry name" value="FAD/NAD-bd_sf"/>
</dbReference>
<dbReference type="EMBL" id="JBHRSL010000002">
    <property type="protein sequence ID" value="MFC3051276.1"/>
    <property type="molecule type" value="Genomic_DNA"/>
</dbReference>
<accession>A0ABV7D2P5</accession>
<evidence type="ECO:0000313" key="3">
    <source>
        <dbReference type="EMBL" id="MFC3051276.1"/>
    </source>
</evidence>
<evidence type="ECO:0000256" key="1">
    <source>
        <dbReference type="ARBA" id="ARBA00023002"/>
    </source>
</evidence>
<dbReference type="Proteomes" id="UP001595444">
    <property type="component" value="Unassembled WGS sequence"/>
</dbReference>
<dbReference type="InterPro" id="IPR006076">
    <property type="entry name" value="FAD-dep_OxRdtase"/>
</dbReference>
<proteinExistence type="predicted"/>
<dbReference type="Pfam" id="PF01266">
    <property type="entry name" value="DAO"/>
    <property type="match status" value="1"/>
</dbReference>
<dbReference type="RefSeq" id="WP_194211737.1">
    <property type="nucleotide sequence ID" value="NZ_CP061205.1"/>
</dbReference>
<dbReference type="PANTHER" id="PTHR13847:SF281">
    <property type="entry name" value="FAD DEPENDENT OXIDOREDUCTASE DOMAIN-CONTAINING PROTEIN"/>
    <property type="match status" value="1"/>
</dbReference>
<dbReference type="Gene3D" id="3.50.50.60">
    <property type="entry name" value="FAD/NAD(P)-binding domain"/>
    <property type="match status" value="1"/>
</dbReference>
<keyword evidence="4" id="KW-1185">Reference proteome</keyword>
<dbReference type="GO" id="GO:0016491">
    <property type="term" value="F:oxidoreductase activity"/>
    <property type="evidence" value="ECO:0007669"/>
    <property type="project" value="UniProtKB-KW"/>
</dbReference>